<dbReference type="Proteomes" id="UP001603857">
    <property type="component" value="Unassembled WGS sequence"/>
</dbReference>
<keyword evidence="3" id="KW-1185">Reference proteome</keyword>
<sequence>MVQGVSDQIFDLTNIYLGVWCVLGIWSINWYLTKKKFEIGTLGPSREAKNRKEKFEEKR</sequence>
<accession>A0ABD1M6P6</accession>
<evidence type="ECO:0000313" key="3">
    <source>
        <dbReference type="Proteomes" id="UP001603857"/>
    </source>
</evidence>
<gene>
    <name evidence="2" type="ORF">Fmac_019049</name>
</gene>
<evidence type="ECO:0008006" key="4">
    <source>
        <dbReference type="Google" id="ProtNLM"/>
    </source>
</evidence>
<feature type="transmembrane region" description="Helical" evidence="1">
    <location>
        <begin position="15"/>
        <end position="32"/>
    </location>
</feature>
<evidence type="ECO:0000256" key="1">
    <source>
        <dbReference type="SAM" id="Phobius"/>
    </source>
</evidence>
<reference evidence="2 3" key="1">
    <citation type="submission" date="2024-08" db="EMBL/GenBank/DDBJ databases">
        <title>Insights into the chromosomal genome structure of Flemingia macrophylla.</title>
        <authorList>
            <person name="Ding Y."/>
            <person name="Zhao Y."/>
            <person name="Bi W."/>
            <person name="Wu M."/>
            <person name="Zhao G."/>
            <person name="Gong Y."/>
            <person name="Li W."/>
            <person name="Zhang P."/>
        </authorList>
    </citation>
    <scope>NUCLEOTIDE SEQUENCE [LARGE SCALE GENOMIC DNA]</scope>
    <source>
        <strain evidence="2">DYQJB</strain>
        <tissue evidence="2">Leaf</tissue>
    </source>
</reference>
<protein>
    <recommendedName>
        <fullName evidence="4">ATP synthase F0 subunit 8</fullName>
    </recommendedName>
</protein>
<organism evidence="2 3">
    <name type="scientific">Flemingia macrophylla</name>
    <dbReference type="NCBI Taxonomy" id="520843"/>
    <lineage>
        <taxon>Eukaryota</taxon>
        <taxon>Viridiplantae</taxon>
        <taxon>Streptophyta</taxon>
        <taxon>Embryophyta</taxon>
        <taxon>Tracheophyta</taxon>
        <taxon>Spermatophyta</taxon>
        <taxon>Magnoliopsida</taxon>
        <taxon>eudicotyledons</taxon>
        <taxon>Gunneridae</taxon>
        <taxon>Pentapetalae</taxon>
        <taxon>rosids</taxon>
        <taxon>fabids</taxon>
        <taxon>Fabales</taxon>
        <taxon>Fabaceae</taxon>
        <taxon>Papilionoideae</taxon>
        <taxon>50 kb inversion clade</taxon>
        <taxon>NPAAA clade</taxon>
        <taxon>indigoferoid/millettioid clade</taxon>
        <taxon>Phaseoleae</taxon>
        <taxon>Flemingia</taxon>
    </lineage>
</organism>
<dbReference type="EMBL" id="JBGMDY010000006">
    <property type="protein sequence ID" value="KAL2331468.1"/>
    <property type="molecule type" value="Genomic_DNA"/>
</dbReference>
<keyword evidence="1" id="KW-0472">Membrane</keyword>
<evidence type="ECO:0000313" key="2">
    <source>
        <dbReference type="EMBL" id="KAL2331468.1"/>
    </source>
</evidence>
<keyword evidence="1" id="KW-0812">Transmembrane</keyword>
<comment type="caution">
    <text evidence="2">The sequence shown here is derived from an EMBL/GenBank/DDBJ whole genome shotgun (WGS) entry which is preliminary data.</text>
</comment>
<proteinExistence type="predicted"/>
<name>A0ABD1M6P6_9FABA</name>
<keyword evidence="1" id="KW-1133">Transmembrane helix</keyword>
<dbReference type="AlphaFoldDB" id="A0ABD1M6P6"/>